<reference evidence="1 2" key="1">
    <citation type="journal article" date="2019" name="Microbiol. Resour. Announc.">
        <title>Draft Genome Sequences of Type Strains of Gordonibacter faecihominis, Paraeggerthella hongkongensis, Parvibacter caecicola,Slackia equolifaciens, Slackia faecicanis, and Slackia isoflavoniconvertens.</title>
        <authorList>
            <person name="Danylec N."/>
            <person name="Stoll D.A."/>
            <person name="Dotsch A."/>
            <person name="Huch M."/>
        </authorList>
    </citation>
    <scope>NUCLEOTIDE SEQUENCE [LARGE SCALE GENOMIC DNA]</scope>
    <source>
        <strain evidence="1 2">DSM 18785</strain>
    </source>
</reference>
<evidence type="ECO:0000313" key="1">
    <source>
        <dbReference type="EMBL" id="RNL39616.1"/>
    </source>
</evidence>
<dbReference type="RefSeq" id="WP_117284909.1">
    <property type="nucleotide sequence ID" value="NZ_JAMTCE010000030.1"/>
</dbReference>
<gene>
    <name evidence="1" type="ORF">DMP10_01395</name>
</gene>
<proteinExistence type="predicted"/>
<name>A0A3N0AZ52_9ACTN</name>
<comment type="caution">
    <text evidence="1">The sequence shown here is derived from an EMBL/GenBank/DDBJ whole genome shotgun (WGS) entry which is preliminary data.</text>
</comment>
<dbReference type="AlphaFoldDB" id="A0A3N0AZ52"/>
<organism evidence="1 2">
    <name type="scientific">Adlercreutzia equolifaciens subsp. celatus DSM 18785</name>
    <dbReference type="NCBI Taxonomy" id="1121021"/>
    <lineage>
        <taxon>Bacteria</taxon>
        <taxon>Bacillati</taxon>
        <taxon>Actinomycetota</taxon>
        <taxon>Coriobacteriia</taxon>
        <taxon>Eggerthellales</taxon>
        <taxon>Eggerthellaceae</taxon>
        <taxon>Adlercreutzia</taxon>
    </lineage>
</organism>
<dbReference type="EMBL" id="QICA01000002">
    <property type="protein sequence ID" value="RNL39616.1"/>
    <property type="molecule type" value="Genomic_DNA"/>
</dbReference>
<sequence>MKTKPIGIRFDQGEYDLISDYARREGETFSEVVRKGAICYVSPDHFKGYRSLAQLASSAKVDDMELLFGQFLDDFVHAHDKRSLIEEEPEWKGDPGRWRYDFAAAAHKLSHDNDVAVPRWVLKDEYVAETPYYAFGTTNPEFQAYLRETTPREYQWHNLFLGENVLSRA</sequence>
<accession>A0A3N0AZ52</accession>
<protein>
    <submittedName>
        <fullName evidence="1">Uncharacterized protein</fullName>
    </submittedName>
</protein>
<evidence type="ECO:0000313" key="2">
    <source>
        <dbReference type="Proteomes" id="UP000278327"/>
    </source>
</evidence>
<dbReference type="Proteomes" id="UP000278327">
    <property type="component" value="Unassembled WGS sequence"/>
</dbReference>
<keyword evidence="2" id="KW-1185">Reference proteome</keyword>